<name>A0A0C2WN33_SERVB</name>
<evidence type="ECO:0000313" key="2">
    <source>
        <dbReference type="EMBL" id="KIM27668.1"/>
    </source>
</evidence>
<dbReference type="HOGENOM" id="CLU_2905585_0_0_1"/>
<reference evidence="2 3" key="1">
    <citation type="submission" date="2014-04" db="EMBL/GenBank/DDBJ databases">
        <authorList>
            <consortium name="DOE Joint Genome Institute"/>
            <person name="Kuo A."/>
            <person name="Zuccaro A."/>
            <person name="Kohler A."/>
            <person name="Nagy L.G."/>
            <person name="Floudas D."/>
            <person name="Copeland A."/>
            <person name="Barry K.W."/>
            <person name="Cichocki N."/>
            <person name="Veneault-Fourrey C."/>
            <person name="LaButti K."/>
            <person name="Lindquist E.A."/>
            <person name="Lipzen A."/>
            <person name="Lundell T."/>
            <person name="Morin E."/>
            <person name="Murat C."/>
            <person name="Sun H."/>
            <person name="Tunlid A."/>
            <person name="Henrissat B."/>
            <person name="Grigoriev I.V."/>
            <person name="Hibbett D.S."/>
            <person name="Martin F."/>
            <person name="Nordberg H.P."/>
            <person name="Cantor M.N."/>
            <person name="Hua S.X."/>
        </authorList>
    </citation>
    <scope>NUCLEOTIDE SEQUENCE [LARGE SCALE GENOMIC DNA]</scope>
    <source>
        <strain evidence="2 3">MAFF 305830</strain>
    </source>
</reference>
<dbReference type="EMBL" id="KN824297">
    <property type="protein sequence ID" value="KIM27668.1"/>
    <property type="molecule type" value="Genomic_DNA"/>
</dbReference>
<feature type="compositionally biased region" description="Basic and acidic residues" evidence="1">
    <location>
        <begin position="8"/>
        <end position="30"/>
    </location>
</feature>
<protein>
    <submittedName>
        <fullName evidence="2">Uncharacterized protein</fullName>
    </submittedName>
</protein>
<dbReference type="Proteomes" id="UP000054097">
    <property type="component" value="Unassembled WGS sequence"/>
</dbReference>
<dbReference type="AlphaFoldDB" id="A0A0C2WN33"/>
<feature type="region of interest" description="Disordered" evidence="1">
    <location>
        <begin position="1"/>
        <end position="62"/>
    </location>
</feature>
<proteinExistence type="predicted"/>
<gene>
    <name evidence="2" type="ORF">M408DRAFT_162662</name>
</gene>
<keyword evidence="3" id="KW-1185">Reference proteome</keyword>
<evidence type="ECO:0000313" key="3">
    <source>
        <dbReference type="Proteomes" id="UP000054097"/>
    </source>
</evidence>
<feature type="compositionally biased region" description="Polar residues" evidence="1">
    <location>
        <begin position="31"/>
        <end position="44"/>
    </location>
</feature>
<evidence type="ECO:0000256" key="1">
    <source>
        <dbReference type="SAM" id="MobiDB-lite"/>
    </source>
</evidence>
<reference evidence="3" key="2">
    <citation type="submission" date="2015-01" db="EMBL/GenBank/DDBJ databases">
        <title>Evolutionary Origins and Diversification of the Mycorrhizal Mutualists.</title>
        <authorList>
            <consortium name="DOE Joint Genome Institute"/>
            <consortium name="Mycorrhizal Genomics Consortium"/>
            <person name="Kohler A."/>
            <person name="Kuo A."/>
            <person name="Nagy L.G."/>
            <person name="Floudas D."/>
            <person name="Copeland A."/>
            <person name="Barry K.W."/>
            <person name="Cichocki N."/>
            <person name="Veneault-Fourrey C."/>
            <person name="LaButti K."/>
            <person name="Lindquist E.A."/>
            <person name="Lipzen A."/>
            <person name="Lundell T."/>
            <person name="Morin E."/>
            <person name="Murat C."/>
            <person name="Riley R."/>
            <person name="Ohm R."/>
            <person name="Sun H."/>
            <person name="Tunlid A."/>
            <person name="Henrissat B."/>
            <person name="Grigoriev I.V."/>
            <person name="Hibbett D.S."/>
            <person name="Martin F."/>
        </authorList>
    </citation>
    <scope>NUCLEOTIDE SEQUENCE [LARGE SCALE GENOMIC DNA]</scope>
    <source>
        <strain evidence="3">MAFF 305830</strain>
    </source>
</reference>
<accession>A0A0C2WN33</accession>
<organism evidence="2 3">
    <name type="scientific">Serendipita vermifera MAFF 305830</name>
    <dbReference type="NCBI Taxonomy" id="933852"/>
    <lineage>
        <taxon>Eukaryota</taxon>
        <taxon>Fungi</taxon>
        <taxon>Dikarya</taxon>
        <taxon>Basidiomycota</taxon>
        <taxon>Agaricomycotina</taxon>
        <taxon>Agaricomycetes</taxon>
        <taxon>Sebacinales</taxon>
        <taxon>Serendipitaceae</taxon>
        <taxon>Serendipita</taxon>
    </lineage>
</organism>
<sequence length="62" mass="7175">MTKSKAQVQRDSRILRREPIKEAKKNEEYQHITSPQSQNDQVPSTHPEHYSSAPIKTTKSVE</sequence>